<gene>
    <name evidence="1" type="primary">51</name>
    <name evidence="1" type="ORF">Acj61p194</name>
</gene>
<proteinExistence type="predicted"/>
<accession>E5E4H5</accession>
<sequence>MANIIRCKLPDGIHRFKPFTVADYRDFLLVRNDMLSKEIKEQKELVNELAADYFSEYPETWQQYIFLNVFTGSIGKTKIPIVYDCPKCGKTHKRIFNLEQEPLSDPILEINESTSVHFKFPEVNSENLQELVLQNIKGVTHDEKFYEWSSLDEQTKENIIDSIDFESFEKLIKNLKPIHFQLKLKCCGNESKIVYDDLHSVFNLLINPDEVFSFYEINHILIKNKYDQQAVMNMIPIERSMALSLIERDNKK</sequence>
<evidence type="ECO:0000313" key="2">
    <source>
        <dbReference type="Proteomes" id="UP000008730"/>
    </source>
</evidence>
<evidence type="ECO:0000313" key="1">
    <source>
        <dbReference type="EMBL" id="ADG36159.1"/>
    </source>
</evidence>
<dbReference type="RefSeq" id="YP_004009811.1">
    <property type="nucleotide sequence ID" value="NC_014661.1"/>
</dbReference>
<dbReference type="EMBL" id="GU911519">
    <property type="protein sequence ID" value="ADG36159.1"/>
    <property type="molecule type" value="Genomic_DNA"/>
</dbReference>
<dbReference type="InterPro" id="IPR024364">
    <property type="entry name" value="Baseplate_phage_T4-like"/>
</dbReference>
<dbReference type="Pfam" id="PF12322">
    <property type="entry name" value="T4_baseplate"/>
    <property type="match status" value="1"/>
</dbReference>
<reference evidence="1 2" key="1">
    <citation type="journal article" date="2010" name="Virol. J.">
        <title>Genomes of the T4-related bacteriophages as windows on microbial genome evolution.</title>
        <authorList>
            <person name="Petrov V.M."/>
            <person name="Ratnayaka S."/>
            <person name="Nolan J.M."/>
            <person name="Miller E.S."/>
            <person name="Karam J.D."/>
        </authorList>
    </citation>
    <scope>NUCLEOTIDE SEQUENCE [LARGE SCALE GENOMIC DNA]</scope>
</reference>
<dbReference type="GeneID" id="9926085"/>
<organism evidence="1 2">
    <name type="scientific">Acinetobacter phage Acj61</name>
    <dbReference type="NCBI Taxonomy" id="760732"/>
    <lineage>
        <taxon>Viruses</taxon>
        <taxon>Duplodnaviria</taxon>
        <taxon>Heunggongvirae</taxon>
        <taxon>Uroviricota</taxon>
        <taxon>Caudoviricetes</taxon>
        <taxon>Pantevenvirales</taxon>
        <taxon>Straboviridae</taxon>
        <taxon>Twarogvirinae</taxon>
        <taxon>Lasallevirus</taxon>
        <taxon>Lasallevirus Acj61</taxon>
        <taxon>Acinetobacter virus Acj61</taxon>
    </lineage>
</organism>
<dbReference type="Proteomes" id="UP000008730">
    <property type="component" value="Segment"/>
</dbReference>
<dbReference type="OrthoDB" id="7667at10239"/>
<name>E5E4H5_9CAUD</name>
<protein>
    <submittedName>
        <fullName evidence="1">Gp51 baseplate hub assembly catalyst</fullName>
    </submittedName>
</protein>
<dbReference type="KEGG" id="vg:9926085"/>
<keyword evidence="2" id="KW-1185">Reference proteome</keyword>